<dbReference type="Proteomes" id="UP000005408">
    <property type="component" value="Unassembled WGS sequence"/>
</dbReference>
<dbReference type="EnsemblMetazoa" id="G32503.3">
    <property type="protein sequence ID" value="G32503.3:cds"/>
    <property type="gene ID" value="G32503"/>
</dbReference>
<feature type="domain" description="EF-hand" evidence="2">
    <location>
        <begin position="84"/>
        <end position="119"/>
    </location>
</feature>
<dbReference type="PROSITE" id="PS00018">
    <property type="entry name" value="EF_HAND_1"/>
    <property type="match status" value="2"/>
</dbReference>
<dbReference type="GO" id="GO:0005509">
    <property type="term" value="F:calcium ion binding"/>
    <property type="evidence" value="ECO:0007669"/>
    <property type="project" value="InterPro"/>
</dbReference>
<dbReference type="AlphaFoldDB" id="A0A8W8MDX3"/>
<dbReference type="EnsemblMetazoa" id="G32503.6">
    <property type="protein sequence ID" value="G32503.6:cds"/>
    <property type="gene ID" value="G32503"/>
</dbReference>
<dbReference type="PROSITE" id="PS50222">
    <property type="entry name" value="EF_HAND_2"/>
    <property type="match status" value="1"/>
</dbReference>
<dbReference type="OMA" id="DIFENWW"/>
<evidence type="ECO:0000313" key="3">
    <source>
        <dbReference type="EnsemblMetazoa" id="G32503.4:cds"/>
    </source>
</evidence>
<dbReference type="EnsemblMetazoa" id="G32503.7">
    <property type="protein sequence ID" value="G32503.7:cds"/>
    <property type="gene ID" value="G32503"/>
</dbReference>
<evidence type="ECO:0000313" key="4">
    <source>
        <dbReference type="Proteomes" id="UP000005408"/>
    </source>
</evidence>
<accession>A0A8W8MDX3</accession>
<keyword evidence="4" id="KW-1185">Reference proteome</keyword>
<dbReference type="EnsemblMetazoa" id="G32503.5">
    <property type="protein sequence ID" value="G32503.5:cds"/>
    <property type="gene ID" value="G32503"/>
</dbReference>
<dbReference type="InterPro" id="IPR002048">
    <property type="entry name" value="EF_hand_dom"/>
</dbReference>
<dbReference type="EnsemblMetazoa" id="G32503.4">
    <property type="protein sequence ID" value="G32503.4:cds"/>
    <property type="gene ID" value="G32503"/>
</dbReference>
<sequence>MWYNSLDVNHDGKVSVQDVQESKNKFTIFHELVGEKAKRVQVNFDAWLNKYIFGTGAKKEISESEFVEKLREAYKKDKTAFKREMQECFDCIYAVLDANKDRNIDLDEFIRSFKAFGHENEALVRKIFSMSNVNPENEALPVRDIVSAWVTFVTEEDSDVKDIIMEAFSEGL</sequence>
<evidence type="ECO:0000256" key="1">
    <source>
        <dbReference type="ARBA" id="ARBA00022837"/>
    </source>
</evidence>
<keyword evidence="1" id="KW-0106">Calcium</keyword>
<proteinExistence type="predicted"/>
<name>A0A8W8MDX3_MAGGI</name>
<dbReference type="InterPro" id="IPR011992">
    <property type="entry name" value="EF-hand-dom_pair"/>
</dbReference>
<dbReference type="SUPFAM" id="SSF47473">
    <property type="entry name" value="EF-hand"/>
    <property type="match status" value="1"/>
</dbReference>
<dbReference type="InterPro" id="IPR018247">
    <property type="entry name" value="EF_Hand_1_Ca_BS"/>
</dbReference>
<protein>
    <recommendedName>
        <fullName evidence="2">EF-hand domain-containing protein</fullName>
    </recommendedName>
</protein>
<dbReference type="KEGG" id="crg:117683634"/>
<dbReference type="OrthoDB" id="427950at2759"/>
<dbReference type="RefSeq" id="XP_034309181.1">
    <property type="nucleotide sequence ID" value="XM_034453290.2"/>
</dbReference>
<reference evidence="3" key="1">
    <citation type="submission" date="2022-08" db="UniProtKB">
        <authorList>
            <consortium name="EnsemblMetazoa"/>
        </authorList>
    </citation>
    <scope>IDENTIFICATION</scope>
    <source>
        <strain evidence="3">05x7-T-G4-1.051#20</strain>
    </source>
</reference>
<dbReference type="Gene3D" id="1.10.238.10">
    <property type="entry name" value="EF-hand"/>
    <property type="match status" value="1"/>
</dbReference>
<dbReference type="GeneID" id="117683634"/>
<organism evidence="3 4">
    <name type="scientific">Magallana gigas</name>
    <name type="common">Pacific oyster</name>
    <name type="synonym">Crassostrea gigas</name>
    <dbReference type="NCBI Taxonomy" id="29159"/>
    <lineage>
        <taxon>Eukaryota</taxon>
        <taxon>Metazoa</taxon>
        <taxon>Spiralia</taxon>
        <taxon>Lophotrochozoa</taxon>
        <taxon>Mollusca</taxon>
        <taxon>Bivalvia</taxon>
        <taxon>Autobranchia</taxon>
        <taxon>Pteriomorphia</taxon>
        <taxon>Ostreida</taxon>
        <taxon>Ostreoidea</taxon>
        <taxon>Ostreidae</taxon>
        <taxon>Magallana</taxon>
    </lineage>
</organism>
<evidence type="ECO:0000259" key="2">
    <source>
        <dbReference type="PROSITE" id="PS50222"/>
    </source>
</evidence>